<feature type="compositionally biased region" description="Basic and acidic residues" evidence="1">
    <location>
        <begin position="291"/>
        <end position="300"/>
    </location>
</feature>
<evidence type="ECO:0000313" key="3">
    <source>
        <dbReference type="EMBL" id="MFC6274916.1"/>
    </source>
</evidence>
<proteinExistence type="predicted"/>
<feature type="compositionally biased region" description="Basic residues" evidence="1">
    <location>
        <begin position="315"/>
        <end position="325"/>
    </location>
</feature>
<keyword evidence="2" id="KW-1133">Transmembrane helix</keyword>
<protein>
    <recommendedName>
        <fullName evidence="5">LPXTG cell wall anchor domain-containing protein</fullName>
    </recommendedName>
</protein>
<sequence>MKWQQLVITSGVVAGLLLGLVNVPARADAATFPLTVSFYTEGQDDDGIKRQHPFEVVTRQFVDNEVITHPGLVAAKLVTSRRLAHDDLTAPLRLVYTGGALSTVQLTYVTEVGELISGGKSRANLTIGGQAHAVATAGYQLVKPAEGERTVLHAHEDWRLLVQRIGGAGVTPTPTPTPGPSGSTGHLPEPQPIPKPIVPVMPVPPVPVVPWPNVKPEHPGLPVKPPAVMQPVPVGPGSHSQTPAQDAHRPGHPVDNNSGETGALSGQSTMPSDVGKPVDIADKPTNGDNPIPDKNDHDRPFPGASLLASSVAGSKTKRRVRRSQHHPGASQSRLPQTNEELSLWWAWGGLILVSLLVGREYRRIIA</sequence>
<feature type="region of interest" description="Disordered" evidence="1">
    <location>
        <begin position="167"/>
        <end position="195"/>
    </location>
</feature>
<organism evidence="3 4">
    <name type="scientific">Levilactobacillus tangyuanensis</name>
    <dbReference type="NCBI Taxonomy" id="2486021"/>
    <lineage>
        <taxon>Bacteria</taxon>
        <taxon>Bacillati</taxon>
        <taxon>Bacillota</taxon>
        <taxon>Bacilli</taxon>
        <taxon>Lactobacillales</taxon>
        <taxon>Lactobacillaceae</taxon>
        <taxon>Levilactobacillus</taxon>
    </lineage>
</organism>
<accession>A0ABW1TM85</accession>
<gene>
    <name evidence="3" type="ORF">ACFQET_05235</name>
</gene>
<dbReference type="EMBL" id="JBHSSJ010000004">
    <property type="protein sequence ID" value="MFC6274916.1"/>
    <property type="molecule type" value="Genomic_DNA"/>
</dbReference>
<comment type="caution">
    <text evidence="3">The sequence shown here is derived from an EMBL/GenBank/DDBJ whole genome shotgun (WGS) entry which is preliminary data.</text>
</comment>
<evidence type="ECO:0000313" key="4">
    <source>
        <dbReference type="Proteomes" id="UP001596191"/>
    </source>
</evidence>
<dbReference type="Proteomes" id="UP001596191">
    <property type="component" value="Unassembled WGS sequence"/>
</dbReference>
<name>A0ABW1TM85_9LACO</name>
<evidence type="ECO:0008006" key="5">
    <source>
        <dbReference type="Google" id="ProtNLM"/>
    </source>
</evidence>
<evidence type="ECO:0000256" key="2">
    <source>
        <dbReference type="SAM" id="Phobius"/>
    </source>
</evidence>
<keyword evidence="2" id="KW-0472">Membrane</keyword>
<feature type="transmembrane region" description="Helical" evidence="2">
    <location>
        <begin position="341"/>
        <end position="358"/>
    </location>
</feature>
<reference evidence="4" key="1">
    <citation type="journal article" date="2019" name="Int. J. Syst. Evol. Microbiol.">
        <title>The Global Catalogue of Microorganisms (GCM) 10K type strain sequencing project: providing services to taxonomists for standard genome sequencing and annotation.</title>
        <authorList>
            <consortium name="The Broad Institute Genomics Platform"/>
            <consortium name="The Broad Institute Genome Sequencing Center for Infectious Disease"/>
            <person name="Wu L."/>
            <person name="Ma J."/>
        </authorList>
    </citation>
    <scope>NUCLEOTIDE SEQUENCE [LARGE SCALE GENOMIC DNA]</scope>
    <source>
        <strain evidence="4">CCM 8907</strain>
    </source>
</reference>
<feature type="compositionally biased region" description="Polar residues" evidence="1">
    <location>
        <begin position="255"/>
        <end position="271"/>
    </location>
</feature>
<keyword evidence="2" id="KW-0812">Transmembrane</keyword>
<evidence type="ECO:0000256" key="1">
    <source>
        <dbReference type="SAM" id="MobiDB-lite"/>
    </source>
</evidence>
<dbReference type="RefSeq" id="WP_125640487.1">
    <property type="nucleotide sequence ID" value="NZ_JBHSSJ010000004.1"/>
</dbReference>
<keyword evidence="4" id="KW-1185">Reference proteome</keyword>
<feature type="compositionally biased region" description="Low complexity" evidence="1">
    <location>
        <begin position="303"/>
        <end position="314"/>
    </location>
</feature>
<feature type="region of interest" description="Disordered" evidence="1">
    <location>
        <begin position="220"/>
        <end position="336"/>
    </location>
</feature>